<dbReference type="AlphaFoldDB" id="A0A392RYJ9"/>
<keyword evidence="2" id="KW-1185">Reference proteome</keyword>
<organism evidence="1 2">
    <name type="scientific">Trifolium medium</name>
    <dbReference type="NCBI Taxonomy" id="97028"/>
    <lineage>
        <taxon>Eukaryota</taxon>
        <taxon>Viridiplantae</taxon>
        <taxon>Streptophyta</taxon>
        <taxon>Embryophyta</taxon>
        <taxon>Tracheophyta</taxon>
        <taxon>Spermatophyta</taxon>
        <taxon>Magnoliopsida</taxon>
        <taxon>eudicotyledons</taxon>
        <taxon>Gunneridae</taxon>
        <taxon>Pentapetalae</taxon>
        <taxon>rosids</taxon>
        <taxon>fabids</taxon>
        <taxon>Fabales</taxon>
        <taxon>Fabaceae</taxon>
        <taxon>Papilionoideae</taxon>
        <taxon>50 kb inversion clade</taxon>
        <taxon>NPAAA clade</taxon>
        <taxon>Hologalegina</taxon>
        <taxon>IRL clade</taxon>
        <taxon>Trifolieae</taxon>
        <taxon>Trifolium</taxon>
    </lineage>
</organism>
<dbReference type="EMBL" id="LXQA010289510">
    <property type="protein sequence ID" value="MCI41222.1"/>
    <property type="molecule type" value="Genomic_DNA"/>
</dbReference>
<evidence type="ECO:0000313" key="2">
    <source>
        <dbReference type="Proteomes" id="UP000265520"/>
    </source>
</evidence>
<evidence type="ECO:0000313" key="1">
    <source>
        <dbReference type="EMBL" id="MCI41222.1"/>
    </source>
</evidence>
<sequence>NACTDVLAKLGVTSSDSPLVNVSTPPRELVRSLCDDAWV</sequence>
<dbReference type="Proteomes" id="UP000265520">
    <property type="component" value="Unassembled WGS sequence"/>
</dbReference>
<reference evidence="1 2" key="1">
    <citation type="journal article" date="2018" name="Front. Plant Sci.">
        <title>Red Clover (Trifolium pratense) and Zigzag Clover (T. medium) - A Picture of Genomic Similarities and Differences.</title>
        <authorList>
            <person name="Dluhosova J."/>
            <person name="Istvanek J."/>
            <person name="Nedelnik J."/>
            <person name="Repkova J."/>
        </authorList>
    </citation>
    <scope>NUCLEOTIDE SEQUENCE [LARGE SCALE GENOMIC DNA]</scope>
    <source>
        <strain evidence="2">cv. 10/8</strain>
        <tissue evidence="1">Leaf</tissue>
    </source>
</reference>
<name>A0A392RYJ9_9FABA</name>
<feature type="non-terminal residue" evidence="1">
    <location>
        <position position="1"/>
    </location>
</feature>
<accession>A0A392RYJ9</accession>
<proteinExistence type="predicted"/>
<comment type="caution">
    <text evidence="1">The sequence shown here is derived from an EMBL/GenBank/DDBJ whole genome shotgun (WGS) entry which is preliminary data.</text>
</comment>
<protein>
    <submittedName>
        <fullName evidence="1">Uncharacterized protein</fullName>
    </submittedName>
</protein>